<dbReference type="Pfam" id="PF19269">
    <property type="entry name" value="Anticodon_2"/>
    <property type="match status" value="1"/>
</dbReference>
<dbReference type="InterPro" id="IPR004527">
    <property type="entry name" value="Glu-tRNA-ligase_bac/mito"/>
</dbReference>
<dbReference type="HAMAP" id="MF_00022">
    <property type="entry name" value="Glu_tRNA_synth_type1"/>
    <property type="match status" value="1"/>
</dbReference>
<evidence type="ECO:0000259" key="9">
    <source>
        <dbReference type="Pfam" id="PF00749"/>
    </source>
</evidence>
<evidence type="ECO:0000256" key="7">
    <source>
        <dbReference type="ARBA" id="ARBA00023146"/>
    </source>
</evidence>
<dbReference type="GO" id="GO:0005524">
    <property type="term" value="F:ATP binding"/>
    <property type="evidence" value="ECO:0007669"/>
    <property type="project" value="UniProtKB-UniRule"/>
</dbReference>
<keyword evidence="5 8" id="KW-0067">ATP-binding</keyword>
<dbReference type="NCBIfam" id="TIGR00464">
    <property type="entry name" value="gltX_bact"/>
    <property type="match status" value="1"/>
</dbReference>
<protein>
    <recommendedName>
        <fullName evidence="8">Glutamate--tRNA ligase</fullName>
        <ecNumber evidence="8">6.1.1.17</ecNumber>
    </recommendedName>
    <alternativeName>
        <fullName evidence="8">Glutamyl-tRNA synthetase</fullName>
        <shortName evidence="8">GluRS</shortName>
    </alternativeName>
</protein>
<dbReference type="PANTHER" id="PTHR43311:SF2">
    <property type="entry name" value="GLUTAMATE--TRNA LIGASE, MITOCHONDRIAL-RELATED"/>
    <property type="match status" value="1"/>
</dbReference>
<feature type="domain" description="Aminoacyl-tRNA synthetase class I anticodon-binding" evidence="10">
    <location>
        <begin position="369"/>
        <end position="446"/>
    </location>
</feature>
<comment type="subunit">
    <text evidence="8">Monomer.</text>
</comment>
<comment type="subcellular location">
    <subcellularLocation>
        <location evidence="8">Cytoplasm</location>
    </subcellularLocation>
</comment>
<evidence type="ECO:0000256" key="4">
    <source>
        <dbReference type="ARBA" id="ARBA00022741"/>
    </source>
</evidence>
<keyword evidence="7 8" id="KW-0030">Aminoacyl-tRNA synthetase</keyword>
<dbReference type="Gene3D" id="1.10.10.350">
    <property type="match status" value="1"/>
</dbReference>
<name>A0A8G2CI32_ACIRU</name>
<comment type="caution">
    <text evidence="8">Lacks conserved residue(s) required for the propagation of feature annotation.</text>
</comment>
<gene>
    <name evidence="8" type="primary">gltX</name>
    <name evidence="11" type="ORF">SAMN05421828_102116</name>
</gene>
<dbReference type="Proteomes" id="UP000186308">
    <property type="component" value="Unassembled WGS sequence"/>
</dbReference>
<dbReference type="InterPro" id="IPR014729">
    <property type="entry name" value="Rossmann-like_a/b/a_fold"/>
</dbReference>
<dbReference type="GO" id="GO:0005829">
    <property type="term" value="C:cytosol"/>
    <property type="evidence" value="ECO:0007669"/>
    <property type="project" value="TreeGrafter"/>
</dbReference>
<dbReference type="SUPFAM" id="SSF48163">
    <property type="entry name" value="An anticodon-binding domain of class I aminoacyl-tRNA synthetases"/>
    <property type="match status" value="1"/>
</dbReference>
<evidence type="ECO:0000259" key="10">
    <source>
        <dbReference type="Pfam" id="PF19269"/>
    </source>
</evidence>
<evidence type="ECO:0000256" key="3">
    <source>
        <dbReference type="ARBA" id="ARBA00022598"/>
    </source>
</evidence>
<proteinExistence type="inferred from homology"/>
<keyword evidence="6 8" id="KW-0648">Protein biosynthesis</keyword>
<dbReference type="PROSITE" id="PS00178">
    <property type="entry name" value="AA_TRNA_LIGASE_I"/>
    <property type="match status" value="1"/>
</dbReference>
<dbReference type="InterPro" id="IPR000924">
    <property type="entry name" value="Glu/Gln-tRNA-synth"/>
</dbReference>
<dbReference type="Gene3D" id="3.40.50.620">
    <property type="entry name" value="HUPs"/>
    <property type="match status" value="1"/>
</dbReference>
<dbReference type="GO" id="GO:0000049">
    <property type="term" value="F:tRNA binding"/>
    <property type="evidence" value="ECO:0007669"/>
    <property type="project" value="InterPro"/>
</dbReference>
<dbReference type="PANTHER" id="PTHR43311">
    <property type="entry name" value="GLUTAMATE--TRNA LIGASE"/>
    <property type="match status" value="1"/>
</dbReference>
<sequence>MNASSPHVRFAPSPTGYLHAGNARQAIVNYLFARAQGGRFTLRIDDTDAERSRPEYEAAIEQDLAWLGLTWDDKFNQSARLARYAEAAETLKRAGRLYPCFESEEELAAKRALRAKRKLPPIYDRAMLSLTPAQRAAAEANGKTPYWRFRLSDGAALWEDLVLGERTIRFNTLSDPVLIRADGTPLYTFTSVVDDLDTGITHVIRGEDHTTNTAVQIDLWRALAPKKPLPAFAHLPLISDIAGDKLSKRSGSVSLRTFRRDGIEPMALAAYLARLGSRRDPEPLTLAELGPSFNLDAFSRGAPRFDAKQLLSLNRRILHNVAFDFVADRLPEGASPAFWQAIRGNIDLLSEARHWWEITHGPIDPPEIPEARSILQAALGSLPEAPWDETTWKSWTTMIAAATDTRGKALFMPLRLALTGEPHGPDLAALLPLITRELVIERLERAAR</sequence>
<comment type="catalytic activity">
    <reaction evidence="8">
        <text>tRNA(Glu) + L-glutamate + ATP = L-glutamyl-tRNA(Glu) + AMP + diphosphate</text>
        <dbReference type="Rhea" id="RHEA:23540"/>
        <dbReference type="Rhea" id="RHEA-COMP:9663"/>
        <dbReference type="Rhea" id="RHEA-COMP:9680"/>
        <dbReference type="ChEBI" id="CHEBI:29985"/>
        <dbReference type="ChEBI" id="CHEBI:30616"/>
        <dbReference type="ChEBI" id="CHEBI:33019"/>
        <dbReference type="ChEBI" id="CHEBI:78442"/>
        <dbReference type="ChEBI" id="CHEBI:78520"/>
        <dbReference type="ChEBI" id="CHEBI:456215"/>
        <dbReference type="EC" id="6.1.1.17"/>
    </reaction>
</comment>
<dbReference type="EMBL" id="FTNE01000002">
    <property type="protein sequence ID" value="SIQ17907.1"/>
    <property type="molecule type" value="Genomic_DNA"/>
</dbReference>
<accession>A0A8G2CI32</accession>
<keyword evidence="4 8" id="KW-0547">Nucleotide-binding</keyword>
<evidence type="ECO:0000313" key="12">
    <source>
        <dbReference type="Proteomes" id="UP000186308"/>
    </source>
</evidence>
<evidence type="ECO:0000256" key="2">
    <source>
        <dbReference type="ARBA" id="ARBA00022490"/>
    </source>
</evidence>
<dbReference type="GO" id="GO:0004818">
    <property type="term" value="F:glutamate-tRNA ligase activity"/>
    <property type="evidence" value="ECO:0007669"/>
    <property type="project" value="UniProtKB-UniRule"/>
</dbReference>
<keyword evidence="3 8" id="KW-0436">Ligase</keyword>
<comment type="function">
    <text evidence="8">Catalyzes the attachment of glutamate to tRNA(Glu) in a two-step reaction: glutamate is first activated by ATP to form Glu-AMP and then transferred to the acceptor end of tRNA(Glu).</text>
</comment>
<dbReference type="InterPro" id="IPR049940">
    <property type="entry name" value="GluQ/Sye"/>
</dbReference>
<dbReference type="InterPro" id="IPR008925">
    <property type="entry name" value="aa_tRNA-synth_I_cd-bd_sf"/>
</dbReference>
<dbReference type="AlphaFoldDB" id="A0A8G2CI32"/>
<dbReference type="Pfam" id="PF00749">
    <property type="entry name" value="tRNA-synt_1c"/>
    <property type="match status" value="1"/>
</dbReference>
<dbReference type="RefSeq" id="WP_029311381.1">
    <property type="nucleotide sequence ID" value="NZ_FTNE01000002.1"/>
</dbReference>
<evidence type="ECO:0000313" key="11">
    <source>
        <dbReference type="EMBL" id="SIQ17907.1"/>
    </source>
</evidence>
<dbReference type="EC" id="6.1.1.17" evidence="8"/>
<evidence type="ECO:0000256" key="6">
    <source>
        <dbReference type="ARBA" id="ARBA00022917"/>
    </source>
</evidence>
<feature type="binding site" evidence="8">
    <location>
        <position position="248"/>
    </location>
    <ligand>
        <name>ATP</name>
        <dbReference type="ChEBI" id="CHEBI:30616"/>
    </ligand>
</feature>
<feature type="short sequence motif" description="'KMSKS' region" evidence="8">
    <location>
        <begin position="245"/>
        <end position="249"/>
    </location>
</feature>
<dbReference type="InterPro" id="IPR001412">
    <property type="entry name" value="aa-tRNA-synth_I_CS"/>
</dbReference>
<evidence type="ECO:0000256" key="1">
    <source>
        <dbReference type="ARBA" id="ARBA00007894"/>
    </source>
</evidence>
<comment type="similarity">
    <text evidence="1 8">Belongs to the class-I aminoacyl-tRNA synthetase family. Glutamate--tRNA ligase type 1 subfamily.</text>
</comment>
<dbReference type="PRINTS" id="PR00987">
    <property type="entry name" value="TRNASYNTHGLU"/>
</dbReference>
<dbReference type="InterPro" id="IPR020058">
    <property type="entry name" value="Glu/Gln-tRNA-synth_Ib_cat-dom"/>
</dbReference>
<feature type="domain" description="Glutamyl/glutaminyl-tRNA synthetase class Ib catalytic" evidence="9">
    <location>
        <begin position="7"/>
        <end position="310"/>
    </location>
</feature>
<organism evidence="11 12">
    <name type="scientific">Acidiphilium rubrum</name>
    <dbReference type="NCBI Taxonomy" id="526"/>
    <lineage>
        <taxon>Bacteria</taxon>
        <taxon>Pseudomonadati</taxon>
        <taxon>Pseudomonadota</taxon>
        <taxon>Alphaproteobacteria</taxon>
        <taxon>Acetobacterales</taxon>
        <taxon>Acidocellaceae</taxon>
        <taxon>Acidiphilium</taxon>
    </lineage>
</organism>
<dbReference type="InterPro" id="IPR045462">
    <property type="entry name" value="aa-tRNA-synth_I_cd-bd"/>
</dbReference>
<keyword evidence="2 8" id="KW-0963">Cytoplasm</keyword>
<feature type="short sequence motif" description="'HIGH' region" evidence="8">
    <location>
        <begin position="12"/>
        <end position="22"/>
    </location>
</feature>
<dbReference type="SUPFAM" id="SSF52374">
    <property type="entry name" value="Nucleotidylyl transferase"/>
    <property type="match status" value="1"/>
</dbReference>
<dbReference type="GO" id="GO:0006424">
    <property type="term" value="P:glutamyl-tRNA aminoacylation"/>
    <property type="evidence" value="ECO:0007669"/>
    <property type="project" value="UniProtKB-UniRule"/>
</dbReference>
<reference evidence="11 12" key="1">
    <citation type="submission" date="2017-01" db="EMBL/GenBank/DDBJ databases">
        <authorList>
            <person name="Varghese N."/>
            <person name="Submissions S."/>
        </authorList>
    </citation>
    <scope>NUCLEOTIDE SEQUENCE [LARGE SCALE GENOMIC DNA]</scope>
    <source>
        <strain evidence="11 12">ATCC 35905</strain>
    </source>
</reference>
<comment type="caution">
    <text evidence="11">The sequence shown here is derived from an EMBL/GenBank/DDBJ whole genome shotgun (WGS) entry which is preliminary data.</text>
</comment>
<dbReference type="OrthoDB" id="9807503at2"/>
<keyword evidence="12" id="KW-1185">Reference proteome</keyword>
<dbReference type="InterPro" id="IPR020751">
    <property type="entry name" value="aa-tRNA-synth_I_codon-bd_sub2"/>
</dbReference>
<evidence type="ECO:0000256" key="8">
    <source>
        <dbReference type="HAMAP-Rule" id="MF_00022"/>
    </source>
</evidence>
<evidence type="ECO:0000256" key="5">
    <source>
        <dbReference type="ARBA" id="ARBA00022840"/>
    </source>
</evidence>